<feature type="compositionally biased region" description="Polar residues" evidence="1">
    <location>
        <begin position="14"/>
        <end position="23"/>
    </location>
</feature>
<feature type="compositionally biased region" description="Polar residues" evidence="1">
    <location>
        <begin position="146"/>
        <end position="163"/>
    </location>
</feature>
<evidence type="ECO:0000313" key="2">
    <source>
        <dbReference type="EMBL" id="KDN52014.1"/>
    </source>
</evidence>
<dbReference type="AlphaFoldDB" id="A0A066WLZ0"/>
<gene>
    <name evidence="2" type="ORF">K437DRAFT_254750</name>
</gene>
<dbReference type="PANTHER" id="PTHR38645:SF1">
    <property type="entry name" value="YALI0F12243P"/>
    <property type="match status" value="1"/>
</dbReference>
<feature type="region of interest" description="Disordered" evidence="1">
    <location>
        <begin position="71"/>
        <end position="97"/>
    </location>
</feature>
<dbReference type="RefSeq" id="XP_013244862.1">
    <property type="nucleotide sequence ID" value="XM_013389408.1"/>
</dbReference>
<dbReference type="GeneID" id="25263966"/>
<dbReference type="InParanoid" id="A0A066WLZ0"/>
<dbReference type="EMBL" id="JMSN01000015">
    <property type="protein sequence ID" value="KDN52014.1"/>
    <property type="molecule type" value="Genomic_DNA"/>
</dbReference>
<dbReference type="Proteomes" id="UP000027361">
    <property type="component" value="Unassembled WGS sequence"/>
</dbReference>
<evidence type="ECO:0000256" key="1">
    <source>
        <dbReference type="SAM" id="MobiDB-lite"/>
    </source>
</evidence>
<keyword evidence="3" id="KW-1185">Reference proteome</keyword>
<feature type="compositionally biased region" description="Basic and acidic residues" evidence="1">
    <location>
        <begin position="372"/>
        <end position="393"/>
    </location>
</feature>
<feature type="region of interest" description="Disordered" evidence="1">
    <location>
        <begin position="1"/>
        <end position="23"/>
    </location>
</feature>
<dbReference type="HOGENOM" id="CLU_674704_0_0_1"/>
<sequence>MDSLSRLRDSLDSGPTSESGSQAKLLSDFKSAALHLTALYRTSLSSSKDSFREGYIAALNDLLLTLGERRRVSGTAGSSRSHASNRGNRGTRESPEDQLQWFERYLIGRLEAINEENDSGGAEEENAQMEASHDSSSFPRRPAVLRSNSTDARIRASSTSFSQPEVAAEPSSPVPSLAPLQMADLSERPNTRLRTRQQTSSQEPVETRQHPPDQQSPQDVRTSATTSTPSVLTSTSVRPSSGTSAVDAPHALPGEARHQQETFARVPTSPFTFVAMPRQSHASQLTVTRAELHQQPNSPAIAWESAASRGEVIANRPRSDMQDAEMEATLDAQRVLPGSGNRRSAPADAAEMLLSGGLAMLGNGNGPGATPQERKRQRVETEKKTQPWKDQHGGHRRRRDRDRDHRRE</sequence>
<reference evidence="2 3" key="1">
    <citation type="submission" date="2014-05" db="EMBL/GenBank/DDBJ databases">
        <title>Draft genome sequence of a rare smut relative, Tilletiaria anomala UBC 951.</title>
        <authorList>
            <consortium name="DOE Joint Genome Institute"/>
            <person name="Toome M."/>
            <person name="Kuo A."/>
            <person name="Henrissat B."/>
            <person name="Lipzen A."/>
            <person name="Tritt A."/>
            <person name="Yoshinaga Y."/>
            <person name="Zane M."/>
            <person name="Barry K."/>
            <person name="Grigoriev I.V."/>
            <person name="Spatafora J.W."/>
            <person name="Aimea M.C."/>
        </authorList>
    </citation>
    <scope>NUCLEOTIDE SEQUENCE [LARGE SCALE GENOMIC DNA]</scope>
    <source>
        <strain evidence="2 3">UBC 951</strain>
    </source>
</reference>
<organism evidence="2 3">
    <name type="scientific">Tilletiaria anomala (strain ATCC 24038 / CBS 436.72 / UBC 951)</name>
    <dbReference type="NCBI Taxonomy" id="1037660"/>
    <lineage>
        <taxon>Eukaryota</taxon>
        <taxon>Fungi</taxon>
        <taxon>Dikarya</taxon>
        <taxon>Basidiomycota</taxon>
        <taxon>Ustilaginomycotina</taxon>
        <taxon>Exobasidiomycetes</taxon>
        <taxon>Georgefischeriales</taxon>
        <taxon>Tilletiariaceae</taxon>
        <taxon>Tilletiaria</taxon>
    </lineage>
</organism>
<dbReference type="PANTHER" id="PTHR38645">
    <property type="entry name" value="CHROMOSOME 9, WHOLE GENOME SHOTGUN SEQUENCE"/>
    <property type="match status" value="1"/>
</dbReference>
<feature type="compositionally biased region" description="Basic and acidic residues" evidence="1">
    <location>
        <begin position="1"/>
        <end position="11"/>
    </location>
</feature>
<evidence type="ECO:0000313" key="3">
    <source>
        <dbReference type="Proteomes" id="UP000027361"/>
    </source>
</evidence>
<dbReference type="OrthoDB" id="21418at2759"/>
<feature type="compositionally biased region" description="Polar residues" evidence="1">
    <location>
        <begin position="75"/>
        <end position="88"/>
    </location>
</feature>
<comment type="caution">
    <text evidence="2">The sequence shown here is derived from an EMBL/GenBank/DDBJ whole genome shotgun (WGS) entry which is preliminary data.</text>
</comment>
<feature type="compositionally biased region" description="Low complexity" evidence="1">
    <location>
        <begin position="222"/>
        <end position="241"/>
    </location>
</feature>
<name>A0A066WLZ0_TILAU</name>
<accession>A0A066WLZ0</accession>
<feature type="region of interest" description="Disordered" evidence="1">
    <location>
        <begin position="356"/>
        <end position="408"/>
    </location>
</feature>
<protein>
    <submittedName>
        <fullName evidence="2">Uncharacterized protein</fullName>
    </submittedName>
</protein>
<feature type="region of interest" description="Disordered" evidence="1">
    <location>
        <begin position="117"/>
        <end position="250"/>
    </location>
</feature>
<proteinExistence type="predicted"/>
<feature type="compositionally biased region" description="Polar residues" evidence="1">
    <location>
        <begin position="212"/>
        <end position="221"/>
    </location>
</feature>
<feature type="compositionally biased region" description="Acidic residues" evidence="1">
    <location>
        <begin position="117"/>
        <end position="127"/>
    </location>
</feature>